<evidence type="ECO:0000256" key="2">
    <source>
        <dbReference type="ARBA" id="ARBA00022448"/>
    </source>
</evidence>
<name>A0ABY3ZR07_9RHOB</name>
<keyword evidence="11" id="KW-0614">Plasmid</keyword>
<gene>
    <name evidence="11" type="ORF">DSM109990_03483</name>
</gene>
<keyword evidence="2 9" id="KW-0813">Transport</keyword>
<accession>A0ABY3ZR07</accession>
<dbReference type="PANTHER" id="PTHR35011">
    <property type="entry name" value="2,3-DIKETO-L-GULONATE TRAP TRANSPORTER SMALL PERMEASE PROTEIN YIAM"/>
    <property type="match status" value="1"/>
</dbReference>
<comment type="subcellular location">
    <subcellularLocation>
        <location evidence="1 9">Cell inner membrane</location>
        <topology evidence="1 9">Multi-pass membrane protein</topology>
    </subcellularLocation>
</comment>
<feature type="domain" description="Tripartite ATP-independent periplasmic transporters DctQ component" evidence="10">
    <location>
        <begin position="27"/>
        <end position="157"/>
    </location>
</feature>
<evidence type="ECO:0000259" key="10">
    <source>
        <dbReference type="Pfam" id="PF04290"/>
    </source>
</evidence>
<dbReference type="EMBL" id="CP085145">
    <property type="protein sequence ID" value="UOA16599.1"/>
    <property type="molecule type" value="Genomic_DNA"/>
</dbReference>
<evidence type="ECO:0000256" key="7">
    <source>
        <dbReference type="ARBA" id="ARBA00023136"/>
    </source>
</evidence>
<dbReference type="RefSeq" id="WP_243263298.1">
    <property type="nucleotide sequence ID" value="NZ_CP085145.1"/>
</dbReference>
<evidence type="ECO:0000313" key="11">
    <source>
        <dbReference type="EMBL" id="UOA16599.1"/>
    </source>
</evidence>
<keyword evidence="3" id="KW-1003">Cell membrane</keyword>
<evidence type="ECO:0000256" key="4">
    <source>
        <dbReference type="ARBA" id="ARBA00022519"/>
    </source>
</evidence>
<dbReference type="Pfam" id="PF04290">
    <property type="entry name" value="DctQ"/>
    <property type="match status" value="1"/>
</dbReference>
<keyword evidence="5 9" id="KW-0812">Transmembrane</keyword>
<evidence type="ECO:0000256" key="1">
    <source>
        <dbReference type="ARBA" id="ARBA00004429"/>
    </source>
</evidence>
<evidence type="ECO:0000256" key="8">
    <source>
        <dbReference type="ARBA" id="ARBA00038436"/>
    </source>
</evidence>
<dbReference type="Proteomes" id="UP000831019">
    <property type="component" value="Plasmid pDSM109990_a"/>
</dbReference>
<evidence type="ECO:0000256" key="6">
    <source>
        <dbReference type="ARBA" id="ARBA00022989"/>
    </source>
</evidence>
<reference evidence="12" key="1">
    <citation type="journal article" date="2022" name="Microorganisms">
        <title>Beyond the ABCs#Discovery of Three New Plasmid Types in Rhodobacterales (RepQ, RepY, RepW).</title>
        <authorList>
            <person name="Freese H.M."/>
            <person name="Ringel V."/>
            <person name="Overmann J."/>
            <person name="Petersen J."/>
        </authorList>
    </citation>
    <scope>NUCLEOTIDE SEQUENCE [LARGE SCALE GENOMIC DNA]</scope>
    <source>
        <strain evidence="12">DSM 109990</strain>
        <plasmid evidence="12">pDSM109990_a</plasmid>
    </source>
</reference>
<dbReference type="InterPro" id="IPR007387">
    <property type="entry name" value="TRAP_DctQ"/>
</dbReference>
<proteinExistence type="inferred from homology"/>
<evidence type="ECO:0000256" key="3">
    <source>
        <dbReference type="ARBA" id="ARBA00022475"/>
    </source>
</evidence>
<comment type="similarity">
    <text evidence="8 9">Belongs to the TRAP transporter small permease family.</text>
</comment>
<dbReference type="InterPro" id="IPR055348">
    <property type="entry name" value="DctQ"/>
</dbReference>
<keyword evidence="12" id="KW-1185">Reference proteome</keyword>
<keyword evidence="4 9" id="KW-0997">Cell inner membrane</keyword>
<comment type="caution">
    <text evidence="9">Lacks conserved residue(s) required for the propagation of feature annotation.</text>
</comment>
<comment type="subunit">
    <text evidence="9">The complex comprises the extracytoplasmic solute receptor protein and the two transmembrane proteins.</text>
</comment>
<evidence type="ECO:0000256" key="5">
    <source>
        <dbReference type="ARBA" id="ARBA00022692"/>
    </source>
</evidence>
<organism evidence="11 12">
    <name type="scientific">Sulfitobacter dubius</name>
    <dbReference type="NCBI Taxonomy" id="218673"/>
    <lineage>
        <taxon>Bacteria</taxon>
        <taxon>Pseudomonadati</taxon>
        <taxon>Pseudomonadota</taxon>
        <taxon>Alphaproteobacteria</taxon>
        <taxon>Rhodobacterales</taxon>
        <taxon>Roseobacteraceae</taxon>
        <taxon>Sulfitobacter</taxon>
    </lineage>
</organism>
<protein>
    <recommendedName>
        <fullName evidence="9">TRAP transporter small permease protein</fullName>
    </recommendedName>
</protein>
<comment type="function">
    <text evidence="9">Part of the tripartite ATP-independent periplasmic (TRAP) transport system.</text>
</comment>
<keyword evidence="6 9" id="KW-1133">Transmembrane helix</keyword>
<geneLocation type="plasmid" evidence="11 12">
    <name>pDSM109990_a</name>
</geneLocation>
<feature type="transmembrane region" description="Helical" evidence="9">
    <location>
        <begin position="85"/>
        <end position="111"/>
    </location>
</feature>
<feature type="transmembrane region" description="Helical" evidence="9">
    <location>
        <begin position="44"/>
        <end position="65"/>
    </location>
</feature>
<feature type="transmembrane region" description="Helical" evidence="9">
    <location>
        <begin position="131"/>
        <end position="153"/>
    </location>
</feature>
<evidence type="ECO:0000313" key="12">
    <source>
        <dbReference type="Proteomes" id="UP000831019"/>
    </source>
</evidence>
<dbReference type="PANTHER" id="PTHR35011:SF10">
    <property type="entry name" value="TRAP TRANSPORTER SMALL PERMEASE PROTEIN"/>
    <property type="match status" value="1"/>
</dbReference>
<evidence type="ECO:0000256" key="9">
    <source>
        <dbReference type="RuleBase" id="RU369079"/>
    </source>
</evidence>
<keyword evidence="7 9" id="KW-0472">Membrane</keyword>
<sequence>MSAAITFFDRLCLSLAWLSGLIAFAVMAVTFTGVAMRYGLRSPLMGGFEMIEIGMGLIVFSALPLMVRRRGNIIVTIVIERLPPVLVRIASVFSDLVGAALVAFVSWRVWLQGERLLTYNEVTMELRVPKGLIAQSMAIFLAVTAIAFLLCAIESFRQDRSATASGGGL</sequence>